<dbReference type="Proteomes" id="UP000034917">
    <property type="component" value="Unassembled WGS sequence"/>
</dbReference>
<evidence type="ECO:0000256" key="1">
    <source>
        <dbReference type="ARBA" id="ARBA00004127"/>
    </source>
</evidence>
<feature type="transmembrane region" description="Helical" evidence="5">
    <location>
        <begin position="88"/>
        <end position="108"/>
    </location>
</feature>
<gene>
    <name evidence="6" type="ORF">US40_C0004G0046</name>
</gene>
<feature type="transmembrane region" description="Helical" evidence="5">
    <location>
        <begin position="47"/>
        <end position="67"/>
    </location>
</feature>
<dbReference type="EMBL" id="LBSV01000004">
    <property type="protein sequence ID" value="KKQ26011.1"/>
    <property type="molecule type" value="Genomic_DNA"/>
</dbReference>
<dbReference type="Gene3D" id="1.20.120.1630">
    <property type="match status" value="1"/>
</dbReference>
<evidence type="ECO:0000256" key="4">
    <source>
        <dbReference type="ARBA" id="ARBA00023136"/>
    </source>
</evidence>
<dbReference type="GO" id="GO:0012505">
    <property type="term" value="C:endomembrane system"/>
    <property type="evidence" value="ECO:0007669"/>
    <property type="project" value="UniProtKB-SubCell"/>
</dbReference>
<dbReference type="Pfam" id="PF04191">
    <property type="entry name" value="PEMT"/>
    <property type="match status" value="1"/>
</dbReference>
<dbReference type="AlphaFoldDB" id="A0A0G0JCV8"/>
<evidence type="ECO:0000256" key="3">
    <source>
        <dbReference type="ARBA" id="ARBA00022989"/>
    </source>
</evidence>
<proteinExistence type="predicted"/>
<feature type="transmembrane region" description="Helical" evidence="5">
    <location>
        <begin position="7"/>
        <end position="27"/>
    </location>
</feature>
<evidence type="ECO:0000313" key="7">
    <source>
        <dbReference type="Proteomes" id="UP000034917"/>
    </source>
</evidence>
<dbReference type="InterPro" id="IPR007318">
    <property type="entry name" value="Phopholipid_MeTrfase"/>
</dbReference>
<feature type="transmembrane region" description="Helical" evidence="5">
    <location>
        <begin position="114"/>
        <end position="130"/>
    </location>
</feature>
<name>A0A0G0JCV8_9BACT</name>
<organism evidence="6 7">
    <name type="scientific">Candidatus Roizmanbacteria bacterium GW2011_GWC2_37_13</name>
    <dbReference type="NCBI Taxonomy" id="1618486"/>
    <lineage>
        <taxon>Bacteria</taxon>
        <taxon>Candidatus Roizmaniibacteriota</taxon>
    </lineage>
</organism>
<evidence type="ECO:0000256" key="5">
    <source>
        <dbReference type="SAM" id="Phobius"/>
    </source>
</evidence>
<evidence type="ECO:0000313" key="6">
    <source>
        <dbReference type="EMBL" id="KKQ26011.1"/>
    </source>
</evidence>
<protein>
    <recommendedName>
        <fullName evidence="8">Isoprenylcysteine carboxyl methyltransferase</fullName>
    </recommendedName>
</protein>
<keyword evidence="4 5" id="KW-0472">Membrane</keyword>
<keyword evidence="2 5" id="KW-0812">Transmembrane</keyword>
<accession>A0A0G0JCV8</accession>
<comment type="caution">
    <text evidence="6">The sequence shown here is derived from an EMBL/GenBank/DDBJ whole genome shotgun (WGS) entry which is preliminary data.</text>
</comment>
<evidence type="ECO:0008006" key="8">
    <source>
        <dbReference type="Google" id="ProtNLM"/>
    </source>
</evidence>
<comment type="subcellular location">
    <subcellularLocation>
        <location evidence="1">Endomembrane system</location>
        <topology evidence="1">Multi-pass membrane protein</topology>
    </subcellularLocation>
</comment>
<evidence type="ECO:0000256" key="2">
    <source>
        <dbReference type="ARBA" id="ARBA00022692"/>
    </source>
</evidence>
<keyword evidence="3 5" id="KW-1133">Transmembrane helix</keyword>
<sequence length="155" mass="17808">MKLTSILLAIFVGLIFFVLFPYLFILLNDYFSLPVFANDTAMVMGGILGLLGLGLVAYCSGLFLIVGKGTPAPIEPPKKLVVSGLYKYTRNPIYIGYFMILLGEFMYFGRLFQLFYLFLIITAINTLIIYHEEPVLKKRFGKSYKKYLKEIPRWF</sequence>
<reference evidence="6 7" key="1">
    <citation type="journal article" date="2015" name="Nature">
        <title>rRNA introns, odd ribosomes, and small enigmatic genomes across a large radiation of phyla.</title>
        <authorList>
            <person name="Brown C.T."/>
            <person name="Hug L.A."/>
            <person name="Thomas B.C."/>
            <person name="Sharon I."/>
            <person name="Castelle C.J."/>
            <person name="Singh A."/>
            <person name="Wilkins M.J."/>
            <person name="Williams K.H."/>
            <person name="Banfield J.F."/>
        </authorList>
    </citation>
    <scope>NUCLEOTIDE SEQUENCE [LARGE SCALE GENOMIC DNA]</scope>
</reference>